<name>A0A420MH71_FUSOX</name>
<organism evidence="9 10">
    <name type="scientific">Fusarium oxysporum</name>
    <name type="common">Fusarium vascular wilt</name>
    <dbReference type="NCBI Taxonomy" id="5507"/>
    <lineage>
        <taxon>Eukaryota</taxon>
        <taxon>Fungi</taxon>
        <taxon>Dikarya</taxon>
        <taxon>Ascomycota</taxon>
        <taxon>Pezizomycotina</taxon>
        <taxon>Sordariomycetes</taxon>
        <taxon>Hypocreomycetidae</taxon>
        <taxon>Hypocreales</taxon>
        <taxon>Nectriaceae</taxon>
        <taxon>Fusarium</taxon>
        <taxon>Fusarium oxysporum species complex</taxon>
    </lineage>
</organism>
<dbReference type="GO" id="GO:0016020">
    <property type="term" value="C:membrane"/>
    <property type="evidence" value="ECO:0007669"/>
    <property type="project" value="TreeGrafter"/>
</dbReference>
<evidence type="ECO:0000256" key="2">
    <source>
        <dbReference type="ARBA" id="ARBA00022801"/>
    </source>
</evidence>
<dbReference type="SUPFAM" id="SSF52129">
    <property type="entry name" value="Caspase-like"/>
    <property type="match status" value="1"/>
</dbReference>
<feature type="active site" description="Proton acceptor" evidence="7">
    <location>
        <position position="1048"/>
    </location>
</feature>
<dbReference type="VEuPathDB" id="FungiDB:FOC4_g10003835"/>
<dbReference type="AlphaFoldDB" id="A0A420MH71"/>
<proteinExistence type="predicted"/>
<dbReference type="VEuPathDB" id="FungiDB:FOMG_09133"/>
<evidence type="ECO:0000256" key="6">
    <source>
        <dbReference type="ARBA" id="ARBA00023145"/>
    </source>
</evidence>
<dbReference type="Proteomes" id="UP000285084">
    <property type="component" value="Unassembled WGS sequence"/>
</dbReference>
<reference evidence="9 10" key="1">
    <citation type="journal article" date="2018" name="Sci. Rep.">
        <title>Characterisation of pathogen-specific regions and novel effector candidates in Fusarium oxysporum f. sp. cepae.</title>
        <authorList>
            <person name="Armitage A.D."/>
            <person name="Taylor A."/>
            <person name="Sobczyk M.K."/>
            <person name="Baxter L."/>
            <person name="Greenfield B.P."/>
            <person name="Bates H.J."/>
            <person name="Wilson F."/>
            <person name="Jackson A.C."/>
            <person name="Ott S."/>
            <person name="Harrison R.J."/>
            <person name="Clarkson J.P."/>
        </authorList>
    </citation>
    <scope>NUCLEOTIDE SEQUENCE [LARGE SCALE GENOMIC DNA]</scope>
    <source>
        <strain evidence="9 10">Fo_A13</strain>
    </source>
</reference>
<feature type="short sequence motif" description="GXSXG" evidence="7">
    <location>
        <begin position="885"/>
        <end position="889"/>
    </location>
</feature>
<dbReference type="EMBL" id="MRCX01000233">
    <property type="protein sequence ID" value="RKK67354.1"/>
    <property type="molecule type" value="Genomic_DNA"/>
</dbReference>
<dbReference type="InterPro" id="IPR002641">
    <property type="entry name" value="PNPLA_dom"/>
</dbReference>
<evidence type="ECO:0000259" key="8">
    <source>
        <dbReference type="PROSITE" id="PS51635"/>
    </source>
</evidence>
<dbReference type="VEuPathDB" id="FungiDB:FOC1_g10000099"/>
<evidence type="ECO:0000313" key="10">
    <source>
        <dbReference type="Proteomes" id="UP000285084"/>
    </source>
</evidence>
<dbReference type="GO" id="GO:0019369">
    <property type="term" value="P:arachidonate metabolic process"/>
    <property type="evidence" value="ECO:0007669"/>
    <property type="project" value="TreeGrafter"/>
</dbReference>
<dbReference type="Gene3D" id="3.40.1090.10">
    <property type="entry name" value="Cytosolic phospholipase A2 catalytic domain"/>
    <property type="match status" value="1"/>
</dbReference>
<dbReference type="Pfam" id="PF00656">
    <property type="entry name" value="Peptidase_C14"/>
    <property type="match status" value="1"/>
</dbReference>
<dbReference type="Pfam" id="PF01734">
    <property type="entry name" value="Patatin"/>
    <property type="match status" value="1"/>
</dbReference>
<keyword evidence="3" id="KW-0788">Thiol protease</keyword>
<keyword evidence="4 7" id="KW-0442">Lipid degradation</keyword>
<comment type="caution">
    <text evidence="9">The sequence shown here is derived from an EMBL/GenBank/DDBJ whole genome shotgun (WGS) entry which is preliminary data.</text>
</comment>
<dbReference type="VEuPathDB" id="FungiDB:FOMG_04478"/>
<dbReference type="InterPro" id="IPR011600">
    <property type="entry name" value="Pept_C14_caspase"/>
</dbReference>
<keyword evidence="1" id="KW-0053">Apoptosis</keyword>
<feature type="short sequence motif" description="GXGXXG" evidence="7">
    <location>
        <begin position="847"/>
        <end position="852"/>
    </location>
</feature>
<dbReference type="SUPFAM" id="SSF52151">
    <property type="entry name" value="FabD/lysophospholipase-like"/>
    <property type="match status" value="1"/>
</dbReference>
<evidence type="ECO:0000313" key="9">
    <source>
        <dbReference type="EMBL" id="RKK67354.1"/>
    </source>
</evidence>
<gene>
    <name evidence="9" type="ORF">BFJ69_g14562</name>
</gene>
<sequence>MSTTKRALLIASPFGGLQGPLNDVNKMTKLLKEFGFDIVQCCDKDATRDGIRTSWQNIIDKSSPGDTVVIYYSGHGGLVETRQNLATEDKRVCKSPNQYQFLVPMDFNETTDETFKGILDIEIAHLLRDTTNKSTNVTIILDCCHSGRMARDETHGDNATPKQLLEVQHHDLVKWVETLKQKGYLDGETAVEGNQDAVRIAASATRETAWEYFKNGQWGGIMTEALVRAMEETKGQEISWRTLLIRVRELVHGEFPQQHPRIEGPDTRVCFELTQKSSEAFLITIEEETAVLQAGRVAGVREGNKYIVMPFGSTKIEKRNQIAKATVTHIIGFKALVDLEFESGGESLPENGALAFLCQEALYEWPFILPEGLPGLADAVEHSKFLRRYNDREDPSHLAEFRKEVGRITLHTQQGVQIASRQILDDQATSATAFAGIIQDAEILAKAQHLLRLRCENQQEILNHGLKVEFGTVHQGNVGRPIEQDGSGFIIERDHIYLSLHNTGNDIVYVSVFDVNVAGKISLLSRSSPMGIELKSGEFYTLGKSQFKKALWGMPTTWPKSVPKSKRVDERLILVLSNAEVDLRHLNTSAESVERLAILNTRSILESLKSLEEVTYHIVTGAKRDVIGEASESTMQFDICEIPFSMMATTEEESEQRSIPAVQLPAPEMRTGWETLTDGPSHAAEKGMFGAGLRAFEGIPPCVWVVNRHSEEITVVVSKYRPNRLLSGFGFNASSTGGGANYTTTTFLSPATTKTLASSSHGSTRSMGVFPLWTRKGGFGVISIFTGAEKKLFIENDRIPIGATAYFTNEPDLTIVGYKENQINIPLPEPSGSGGVGSGLRLLSLDGGGIRGICSLTILDAIMKEINKDCQSKKLPKDCFDLAGGTSTGGLIALLLFRLELDTEKAIDVYMRMAKDIFSPRLPKLLGGYNLHEWGTLGYYIGNPYLRLKSLILPSSFSDYYLKTAINKVMEEENESGESELLKPGTTPMFMCATSMHDECAKLFRSYVPPPGTEDKFAHITVRDAALATSAAPTYLPKVKVMEEEFWDGGLLNNNPINQVWDARYELFRISESRPVPSPPEVSCIVSIGTGRDKMPVQQPGYGYLNTVSTVVSYATNTQAKHQDFDLKIKMLNSRSEGEEIAYFRFNVELEKEIGLDDWQSMPSLKAMTEKQLQTKESDKLIQACSNSLYPRS</sequence>
<dbReference type="PANTHER" id="PTHR24185">
    <property type="entry name" value="CALCIUM-INDEPENDENT PHOSPHOLIPASE A2-GAMMA"/>
    <property type="match status" value="1"/>
</dbReference>
<keyword evidence="6" id="KW-0865">Zymogen</keyword>
<dbReference type="VEuPathDB" id="FungiDB:FOZG_16044"/>
<keyword evidence="3" id="KW-0645">Protease</keyword>
<dbReference type="VEuPathDB" id="FungiDB:FOXG_14573"/>
<evidence type="ECO:0000256" key="4">
    <source>
        <dbReference type="ARBA" id="ARBA00022963"/>
    </source>
</evidence>
<evidence type="ECO:0000256" key="1">
    <source>
        <dbReference type="ARBA" id="ARBA00022703"/>
    </source>
</evidence>
<dbReference type="PANTHER" id="PTHR24185:SF1">
    <property type="entry name" value="CALCIUM-INDEPENDENT PHOSPHOLIPASE A2-GAMMA"/>
    <property type="match status" value="1"/>
</dbReference>
<keyword evidence="5 7" id="KW-0443">Lipid metabolism</keyword>
<dbReference type="PROSITE" id="PS51635">
    <property type="entry name" value="PNPLA"/>
    <property type="match status" value="1"/>
</dbReference>
<feature type="active site" description="Nucleophile" evidence="7">
    <location>
        <position position="887"/>
    </location>
</feature>
<keyword evidence="2 7" id="KW-0378">Hydrolase</keyword>
<dbReference type="GO" id="GO:0004197">
    <property type="term" value="F:cysteine-type endopeptidase activity"/>
    <property type="evidence" value="ECO:0007669"/>
    <property type="project" value="InterPro"/>
</dbReference>
<dbReference type="GO" id="GO:0046486">
    <property type="term" value="P:glycerolipid metabolic process"/>
    <property type="evidence" value="ECO:0007669"/>
    <property type="project" value="UniProtKB-ARBA"/>
</dbReference>
<dbReference type="GO" id="GO:0016042">
    <property type="term" value="P:lipid catabolic process"/>
    <property type="evidence" value="ECO:0007669"/>
    <property type="project" value="UniProtKB-UniRule"/>
</dbReference>
<dbReference type="GO" id="GO:0047499">
    <property type="term" value="F:calcium-independent phospholipase A2 activity"/>
    <property type="evidence" value="ECO:0007669"/>
    <property type="project" value="TreeGrafter"/>
</dbReference>
<dbReference type="GO" id="GO:0006915">
    <property type="term" value="P:apoptotic process"/>
    <property type="evidence" value="ECO:0007669"/>
    <property type="project" value="UniProtKB-KW"/>
</dbReference>
<dbReference type="Gene3D" id="3.40.50.1460">
    <property type="match status" value="1"/>
</dbReference>
<accession>A0A420MH71</accession>
<evidence type="ECO:0000256" key="5">
    <source>
        <dbReference type="ARBA" id="ARBA00023098"/>
    </source>
</evidence>
<dbReference type="InterPro" id="IPR016035">
    <property type="entry name" value="Acyl_Trfase/lysoPLipase"/>
</dbReference>
<feature type="domain" description="PNPLA" evidence="8">
    <location>
        <begin position="843"/>
        <end position="1061"/>
    </location>
</feature>
<evidence type="ECO:0000256" key="3">
    <source>
        <dbReference type="ARBA" id="ARBA00022807"/>
    </source>
</evidence>
<dbReference type="VEuPathDB" id="FungiDB:HZS61_004737"/>
<protein>
    <recommendedName>
        <fullName evidence="8">PNPLA domain-containing protein</fullName>
    </recommendedName>
</protein>
<dbReference type="VEuPathDB" id="FungiDB:FOIG_09802"/>
<feature type="short sequence motif" description="DGA/G" evidence="7">
    <location>
        <begin position="1048"/>
        <end position="1050"/>
    </location>
</feature>
<dbReference type="VEuPathDB" id="FungiDB:FOXG_07396"/>
<evidence type="ECO:0000256" key="7">
    <source>
        <dbReference type="PROSITE-ProRule" id="PRU01161"/>
    </source>
</evidence>
<dbReference type="GO" id="GO:0006508">
    <property type="term" value="P:proteolysis"/>
    <property type="evidence" value="ECO:0007669"/>
    <property type="project" value="InterPro"/>
</dbReference>
<dbReference type="InterPro" id="IPR029030">
    <property type="entry name" value="Caspase-like_dom_sf"/>
</dbReference>